<dbReference type="InParanoid" id="A0A2P5FCY2"/>
<feature type="non-terminal residue" evidence="1">
    <location>
        <position position="1"/>
    </location>
</feature>
<evidence type="ECO:0000313" key="1">
    <source>
        <dbReference type="EMBL" id="PON95634.1"/>
    </source>
</evidence>
<dbReference type="AlphaFoldDB" id="A0A2P5FCY2"/>
<proteinExistence type="predicted"/>
<dbReference type="Proteomes" id="UP000237000">
    <property type="component" value="Unassembled WGS sequence"/>
</dbReference>
<comment type="caution">
    <text evidence="1">The sequence shown here is derived from an EMBL/GenBank/DDBJ whole genome shotgun (WGS) entry which is preliminary data.</text>
</comment>
<sequence length="33" mass="3763">KADDVSQIFATLDGIESHLMILYPPRSLRLYLS</sequence>
<organism evidence="1 2">
    <name type="scientific">Trema orientale</name>
    <name type="common">Charcoal tree</name>
    <name type="synonym">Celtis orientalis</name>
    <dbReference type="NCBI Taxonomy" id="63057"/>
    <lineage>
        <taxon>Eukaryota</taxon>
        <taxon>Viridiplantae</taxon>
        <taxon>Streptophyta</taxon>
        <taxon>Embryophyta</taxon>
        <taxon>Tracheophyta</taxon>
        <taxon>Spermatophyta</taxon>
        <taxon>Magnoliopsida</taxon>
        <taxon>eudicotyledons</taxon>
        <taxon>Gunneridae</taxon>
        <taxon>Pentapetalae</taxon>
        <taxon>rosids</taxon>
        <taxon>fabids</taxon>
        <taxon>Rosales</taxon>
        <taxon>Cannabaceae</taxon>
        <taxon>Trema</taxon>
    </lineage>
</organism>
<dbReference type="EMBL" id="JXTC01000043">
    <property type="protein sequence ID" value="PON95634.1"/>
    <property type="molecule type" value="Genomic_DNA"/>
</dbReference>
<name>A0A2P5FCY2_TREOI</name>
<protein>
    <submittedName>
        <fullName evidence="1">Uncharacterized protein</fullName>
    </submittedName>
</protein>
<accession>A0A2P5FCY2</accession>
<reference evidence="2" key="1">
    <citation type="submission" date="2016-06" db="EMBL/GenBank/DDBJ databases">
        <title>Parallel loss of symbiosis genes in relatives of nitrogen-fixing non-legume Parasponia.</title>
        <authorList>
            <person name="Van Velzen R."/>
            <person name="Holmer R."/>
            <person name="Bu F."/>
            <person name="Rutten L."/>
            <person name="Van Zeijl A."/>
            <person name="Liu W."/>
            <person name="Santuari L."/>
            <person name="Cao Q."/>
            <person name="Sharma T."/>
            <person name="Shen D."/>
            <person name="Roswanjaya Y."/>
            <person name="Wardhani T."/>
            <person name="Kalhor M.S."/>
            <person name="Jansen J."/>
            <person name="Van den Hoogen J."/>
            <person name="Gungor B."/>
            <person name="Hartog M."/>
            <person name="Hontelez J."/>
            <person name="Verver J."/>
            <person name="Yang W.-C."/>
            <person name="Schijlen E."/>
            <person name="Repin R."/>
            <person name="Schilthuizen M."/>
            <person name="Schranz E."/>
            <person name="Heidstra R."/>
            <person name="Miyata K."/>
            <person name="Fedorova E."/>
            <person name="Kohlen W."/>
            <person name="Bisseling T."/>
            <person name="Smit S."/>
            <person name="Geurts R."/>
        </authorList>
    </citation>
    <scope>NUCLEOTIDE SEQUENCE [LARGE SCALE GENOMIC DNA]</scope>
    <source>
        <strain evidence="2">cv. RG33-2</strain>
    </source>
</reference>
<evidence type="ECO:0000313" key="2">
    <source>
        <dbReference type="Proteomes" id="UP000237000"/>
    </source>
</evidence>
<gene>
    <name evidence="1" type="ORF">TorRG33x02_084630</name>
</gene>
<keyword evidence="2" id="KW-1185">Reference proteome</keyword>